<reference evidence="5" key="3">
    <citation type="submission" date="2025-09" db="UniProtKB">
        <authorList>
            <consortium name="Ensembl"/>
        </authorList>
    </citation>
    <scope>IDENTIFICATION</scope>
</reference>
<evidence type="ECO:0000256" key="1">
    <source>
        <dbReference type="ARBA" id="ARBA00010698"/>
    </source>
</evidence>
<dbReference type="OMA" id="IPDQKYK"/>
<comment type="subunit">
    <text evidence="2">Binds calmodulin. Interacts with NDUFAF3.</text>
</comment>
<evidence type="ECO:0000313" key="6">
    <source>
        <dbReference type="Proteomes" id="UP000472265"/>
    </source>
</evidence>
<sequence>MDLLAHRRQFEQTLLSVSMLGIISNMGARVARLFRNVNLENRVHREISKEKPRAAPRHEPTGPPSAGSTEEADTVNQKSDPLLANLQSVFVQSTDPAAAAAAASAAAAAAEASKTVAVSKEMERRPLKYSLPVDGYGLAELTDVPKGKLTITEALKALGSHQQQPQAWTPEKIAQDYSLDLKDTKALLEFFIPFQIQIIPPKTDSAKQIKAS</sequence>
<proteinExistence type="inferred from homology"/>
<dbReference type="Proteomes" id="UP000472265">
    <property type="component" value="Chromosome 22"/>
</dbReference>
<evidence type="ECO:0000256" key="4">
    <source>
        <dbReference type="SAM" id="MobiDB-lite"/>
    </source>
</evidence>
<dbReference type="AlphaFoldDB" id="A0A671U930"/>
<comment type="similarity">
    <text evidence="1">Belongs to the NDUFAF4 family.</text>
</comment>
<reference evidence="5" key="1">
    <citation type="submission" date="2021-04" db="EMBL/GenBank/DDBJ databases">
        <authorList>
            <consortium name="Wellcome Sanger Institute Data Sharing"/>
        </authorList>
    </citation>
    <scope>NUCLEOTIDE SEQUENCE [LARGE SCALE GENOMIC DNA]</scope>
</reference>
<keyword evidence="6" id="KW-1185">Reference proteome</keyword>
<dbReference type="GeneTree" id="ENSGT00390000001627"/>
<feature type="region of interest" description="Disordered" evidence="4">
    <location>
        <begin position="45"/>
        <end position="76"/>
    </location>
</feature>
<gene>
    <name evidence="5" type="primary">NDUFAF4</name>
    <name evidence="5" type="synonym">ndufaf4</name>
</gene>
<dbReference type="FunCoup" id="A0A671U930">
    <property type="interactions" value="945"/>
</dbReference>
<reference evidence="5" key="2">
    <citation type="submission" date="2025-08" db="UniProtKB">
        <authorList>
            <consortium name="Ensembl"/>
        </authorList>
    </citation>
    <scope>IDENTIFICATION</scope>
</reference>
<accession>A0A671U930</accession>
<organism evidence="5 6">
    <name type="scientific">Sparus aurata</name>
    <name type="common">Gilthead sea bream</name>
    <dbReference type="NCBI Taxonomy" id="8175"/>
    <lineage>
        <taxon>Eukaryota</taxon>
        <taxon>Metazoa</taxon>
        <taxon>Chordata</taxon>
        <taxon>Craniata</taxon>
        <taxon>Vertebrata</taxon>
        <taxon>Euteleostomi</taxon>
        <taxon>Actinopterygii</taxon>
        <taxon>Neopterygii</taxon>
        <taxon>Teleostei</taxon>
        <taxon>Neoteleostei</taxon>
        <taxon>Acanthomorphata</taxon>
        <taxon>Eupercaria</taxon>
        <taxon>Spariformes</taxon>
        <taxon>Sparidae</taxon>
        <taxon>Sparus</taxon>
    </lineage>
</organism>
<dbReference type="Pfam" id="PF06784">
    <property type="entry name" value="UPF0240"/>
    <property type="match status" value="1"/>
</dbReference>
<protein>
    <recommendedName>
        <fullName evidence="3">NADH dehydrogenase [ubiquinone] 1 alpha subcomplex assembly factor 4</fullName>
    </recommendedName>
</protein>
<dbReference type="InterPro" id="IPR009622">
    <property type="entry name" value="NDUFAF4"/>
</dbReference>
<dbReference type="Ensembl" id="ENSSAUT00010010886.1">
    <property type="protein sequence ID" value="ENSSAUP00010010242.1"/>
    <property type="gene ID" value="ENSSAUG00010005007.1"/>
</dbReference>
<name>A0A671U930_SPAAU</name>
<feature type="compositionally biased region" description="Basic and acidic residues" evidence="4">
    <location>
        <begin position="45"/>
        <end position="60"/>
    </location>
</feature>
<evidence type="ECO:0000256" key="3">
    <source>
        <dbReference type="ARBA" id="ARBA00021777"/>
    </source>
</evidence>
<dbReference type="InParanoid" id="A0A671U930"/>
<dbReference type="PANTHER" id="PTHR13338:SF4">
    <property type="entry name" value="NADH DEHYDROGENASE [UBIQUINONE] 1 ALPHA SUBCOMPLEX ASSEMBLY FACTOR 4"/>
    <property type="match status" value="1"/>
</dbReference>
<evidence type="ECO:0000256" key="2">
    <source>
        <dbReference type="ARBA" id="ARBA00011265"/>
    </source>
</evidence>
<dbReference type="GO" id="GO:0005739">
    <property type="term" value="C:mitochondrion"/>
    <property type="evidence" value="ECO:0007669"/>
    <property type="project" value="TreeGrafter"/>
</dbReference>
<dbReference type="PANTHER" id="PTHR13338">
    <property type="entry name" value="UPF0240 PROTEIN"/>
    <property type="match status" value="1"/>
</dbReference>
<dbReference type="GO" id="GO:0032981">
    <property type="term" value="P:mitochondrial respiratory chain complex I assembly"/>
    <property type="evidence" value="ECO:0007669"/>
    <property type="project" value="InterPro"/>
</dbReference>
<evidence type="ECO:0000313" key="5">
    <source>
        <dbReference type="Ensembl" id="ENSSAUP00010010242.1"/>
    </source>
</evidence>